<keyword evidence="2" id="KW-1185">Reference proteome</keyword>
<organism evidence="1 2">
    <name type="scientific">Andreprevotia lacus DSM 23236</name>
    <dbReference type="NCBI Taxonomy" id="1121001"/>
    <lineage>
        <taxon>Bacteria</taxon>
        <taxon>Pseudomonadati</taxon>
        <taxon>Pseudomonadota</taxon>
        <taxon>Betaproteobacteria</taxon>
        <taxon>Neisseriales</taxon>
        <taxon>Chitinibacteraceae</taxon>
        <taxon>Andreprevotia</taxon>
    </lineage>
</organism>
<dbReference type="STRING" id="1121001.SAMN02745857_02764"/>
<dbReference type="Proteomes" id="UP000192761">
    <property type="component" value="Unassembled WGS sequence"/>
</dbReference>
<dbReference type="RefSeq" id="WP_084091397.1">
    <property type="nucleotide sequence ID" value="NZ_FWXD01000016.1"/>
</dbReference>
<evidence type="ECO:0000313" key="1">
    <source>
        <dbReference type="EMBL" id="SMC27241.1"/>
    </source>
</evidence>
<accession>A0A1W1XUN0</accession>
<dbReference type="EMBL" id="FWXD01000016">
    <property type="protein sequence ID" value="SMC27241.1"/>
    <property type="molecule type" value="Genomic_DNA"/>
</dbReference>
<reference evidence="1 2" key="1">
    <citation type="submission" date="2017-04" db="EMBL/GenBank/DDBJ databases">
        <authorList>
            <person name="Afonso C.L."/>
            <person name="Miller P.J."/>
            <person name="Scott M.A."/>
            <person name="Spackman E."/>
            <person name="Goraichik I."/>
            <person name="Dimitrov K.M."/>
            <person name="Suarez D.L."/>
            <person name="Swayne D.E."/>
        </authorList>
    </citation>
    <scope>NUCLEOTIDE SEQUENCE [LARGE SCALE GENOMIC DNA]</scope>
    <source>
        <strain evidence="1 2">DSM 23236</strain>
    </source>
</reference>
<sequence>MTGNKTARDWDGAVALRRAGMPVARIALETAIPATSLGRYFKQHGVVPDLTGQIQQATRAKLQAGPVAGGSAAEIVEDASNRAVALVSNHLKLAARGRALLERLFDDLEQGMLCRAEIEADIEADTQDDKAATRRTRMQRAVALPGHAGTLNELTTVLAKLVNVERQALSVDEPREQNPYAGLTQAQLHERVRALLEDNALGDA</sequence>
<dbReference type="AlphaFoldDB" id="A0A1W1XUN0"/>
<gene>
    <name evidence="1" type="ORF">SAMN02745857_02764</name>
</gene>
<evidence type="ECO:0000313" key="2">
    <source>
        <dbReference type="Proteomes" id="UP000192761"/>
    </source>
</evidence>
<name>A0A1W1XUN0_9NEIS</name>
<proteinExistence type="predicted"/>
<protein>
    <submittedName>
        <fullName evidence="1">Uncharacterized protein</fullName>
    </submittedName>
</protein>